<organism evidence="2">
    <name type="scientific">uncultured Dysgonomonas sp</name>
    <dbReference type="NCBI Taxonomy" id="206096"/>
    <lineage>
        <taxon>Bacteria</taxon>
        <taxon>Pseudomonadati</taxon>
        <taxon>Bacteroidota</taxon>
        <taxon>Bacteroidia</taxon>
        <taxon>Bacteroidales</taxon>
        <taxon>Dysgonomonadaceae</taxon>
        <taxon>Dysgonomonas</taxon>
        <taxon>environmental samples</taxon>
    </lineage>
</organism>
<reference evidence="2" key="1">
    <citation type="submission" date="2016-04" db="EMBL/GenBank/DDBJ databases">
        <authorList>
            <person name="Evans L.H."/>
            <person name="Alamgir A."/>
            <person name="Owens N."/>
            <person name="Weber N.D."/>
            <person name="Virtaneva K."/>
            <person name="Barbian K."/>
            <person name="Babar A."/>
            <person name="Rosenke K."/>
        </authorList>
    </citation>
    <scope>NUCLEOTIDE SEQUENCE</scope>
    <source>
        <strain evidence="2">86-2</strain>
    </source>
</reference>
<evidence type="ECO:0000313" key="2">
    <source>
        <dbReference type="EMBL" id="SBW02919.1"/>
    </source>
</evidence>
<dbReference type="Pfam" id="PF16395">
    <property type="entry name" value="DUF5004"/>
    <property type="match status" value="1"/>
</dbReference>
<proteinExistence type="predicted"/>
<dbReference type="RefSeq" id="WP_283685501.1">
    <property type="nucleotide sequence ID" value="NZ_CABTJG010000013.1"/>
</dbReference>
<accession>A0A212JU05</accession>
<evidence type="ECO:0008006" key="3">
    <source>
        <dbReference type="Google" id="ProtNLM"/>
    </source>
</evidence>
<sequence length="162" mass="18032">MKLRKILGLALCASIFSFGAMSCSDDDNKDNGNDVSVISGTWKHTKTDAEVEVTKPEIKEKVVAAIKEMNDAANNVYAFKLDSTFKAKIAVNKEMVEIEGKYTLKDNILTLKHEQSLQALSYKNTDIIASEDVKEKVAEKLEIDKADIKKAIRVDTFSKITK</sequence>
<dbReference type="AlphaFoldDB" id="A0A212JU05"/>
<dbReference type="PROSITE" id="PS51257">
    <property type="entry name" value="PROKAR_LIPOPROTEIN"/>
    <property type="match status" value="1"/>
</dbReference>
<dbReference type="InterPro" id="IPR032168">
    <property type="entry name" value="DUF5004"/>
</dbReference>
<feature type="signal peptide" evidence="1">
    <location>
        <begin position="1"/>
        <end position="22"/>
    </location>
</feature>
<evidence type="ECO:0000256" key="1">
    <source>
        <dbReference type="SAM" id="SignalP"/>
    </source>
</evidence>
<keyword evidence="1" id="KW-0732">Signal</keyword>
<protein>
    <recommendedName>
        <fullName evidence="3">Lipocalin-like domain-containing protein</fullName>
    </recommendedName>
</protein>
<feature type="chain" id="PRO_5012736072" description="Lipocalin-like domain-containing protein" evidence="1">
    <location>
        <begin position="23"/>
        <end position="162"/>
    </location>
</feature>
<gene>
    <name evidence="2" type="ORF">KL86DYS2_12343</name>
</gene>
<dbReference type="EMBL" id="FLUL01000001">
    <property type="protein sequence ID" value="SBW02919.1"/>
    <property type="molecule type" value="Genomic_DNA"/>
</dbReference>
<name>A0A212JU05_9BACT</name>